<dbReference type="AlphaFoldDB" id="A0AA38PA59"/>
<accession>A0AA38PA59</accession>
<evidence type="ECO:0000313" key="3">
    <source>
        <dbReference type="Proteomes" id="UP001163846"/>
    </source>
</evidence>
<reference evidence="2" key="1">
    <citation type="submission" date="2022-08" db="EMBL/GenBank/DDBJ databases">
        <authorList>
            <consortium name="DOE Joint Genome Institute"/>
            <person name="Min B."/>
            <person name="Riley R."/>
            <person name="Sierra-Patev S."/>
            <person name="Naranjo-Ortiz M."/>
            <person name="Looney B."/>
            <person name="Konkel Z."/>
            <person name="Slot J.C."/>
            <person name="Sakamoto Y."/>
            <person name="Steenwyk J.L."/>
            <person name="Rokas A."/>
            <person name="Carro J."/>
            <person name="Camarero S."/>
            <person name="Ferreira P."/>
            <person name="Molpeceres G."/>
            <person name="Ruiz-Duenas F.J."/>
            <person name="Serrano A."/>
            <person name="Henrissat B."/>
            <person name="Drula E."/>
            <person name="Hughes K.W."/>
            <person name="Mata J.L."/>
            <person name="Ishikawa N.K."/>
            <person name="Vargas-Isla R."/>
            <person name="Ushijima S."/>
            <person name="Smith C.A."/>
            <person name="Ahrendt S."/>
            <person name="Andreopoulos W."/>
            <person name="He G."/>
            <person name="Labutti K."/>
            <person name="Lipzen A."/>
            <person name="Ng V."/>
            <person name="Sandor L."/>
            <person name="Barry K."/>
            <person name="Martinez A.T."/>
            <person name="Xiao Y."/>
            <person name="Gibbons J.G."/>
            <person name="Terashima K."/>
            <person name="Hibbett D.S."/>
            <person name="Grigoriev I.V."/>
        </authorList>
    </citation>
    <scope>NUCLEOTIDE SEQUENCE</scope>
    <source>
        <strain evidence="2">TFB9207</strain>
    </source>
</reference>
<dbReference type="Proteomes" id="UP001163846">
    <property type="component" value="Unassembled WGS sequence"/>
</dbReference>
<feature type="compositionally biased region" description="Low complexity" evidence="1">
    <location>
        <begin position="10"/>
        <end position="27"/>
    </location>
</feature>
<dbReference type="EMBL" id="MU806154">
    <property type="protein sequence ID" value="KAJ3838960.1"/>
    <property type="molecule type" value="Genomic_DNA"/>
</dbReference>
<evidence type="ECO:0000256" key="1">
    <source>
        <dbReference type="SAM" id="MobiDB-lite"/>
    </source>
</evidence>
<keyword evidence="3" id="KW-1185">Reference proteome</keyword>
<organism evidence="2 3">
    <name type="scientific">Lentinula raphanica</name>
    <dbReference type="NCBI Taxonomy" id="153919"/>
    <lineage>
        <taxon>Eukaryota</taxon>
        <taxon>Fungi</taxon>
        <taxon>Dikarya</taxon>
        <taxon>Basidiomycota</taxon>
        <taxon>Agaricomycotina</taxon>
        <taxon>Agaricomycetes</taxon>
        <taxon>Agaricomycetidae</taxon>
        <taxon>Agaricales</taxon>
        <taxon>Marasmiineae</taxon>
        <taxon>Omphalotaceae</taxon>
        <taxon>Lentinula</taxon>
    </lineage>
</organism>
<protein>
    <submittedName>
        <fullName evidence="2">Uncharacterized protein</fullName>
    </submittedName>
</protein>
<sequence>MAMDCHSYASSSSNRLSPTPTTSSSMYPPTPLNDPYSPAPSWTKASRRRKPMITMSRPSDVSIPQLPKLSSFGSLQRLREHLPYGNRDSPPPPSQPSSHLVQRHLRPQKNESRCLQYVMPGLYMAFEDDNISFGASSDGTSFPPDEELRTNLGQRFTHIVKLTTLKNSSDAPDVAHTVDSNQTQAMNLGVFSNSHHLFDLRMRILASEIDGDGLSPDAAEKLYTEYGDINEPYTGIPLLTPRQLLASREFMAGTGYDVRRRQGARILITAPRDHCTDMVSILVCFLAHASRNTVQVVLQEIDKHEGFLGIWKNALSEHGVSMVQDVVDVRS</sequence>
<proteinExistence type="predicted"/>
<evidence type="ECO:0000313" key="2">
    <source>
        <dbReference type="EMBL" id="KAJ3838960.1"/>
    </source>
</evidence>
<name>A0AA38PA59_9AGAR</name>
<gene>
    <name evidence="2" type="ORF">F5878DRAFT_641548</name>
</gene>
<feature type="region of interest" description="Disordered" evidence="1">
    <location>
        <begin position="1"/>
        <end position="67"/>
    </location>
</feature>
<comment type="caution">
    <text evidence="2">The sequence shown here is derived from an EMBL/GenBank/DDBJ whole genome shotgun (WGS) entry which is preliminary data.</text>
</comment>
<feature type="region of interest" description="Disordered" evidence="1">
    <location>
        <begin position="82"/>
        <end position="107"/>
    </location>
</feature>